<dbReference type="PROSITE" id="PS50240">
    <property type="entry name" value="TRYPSIN_DOM"/>
    <property type="match status" value="1"/>
</dbReference>
<feature type="signal peptide" evidence="2">
    <location>
        <begin position="1"/>
        <end position="27"/>
    </location>
</feature>
<dbReference type="PANTHER" id="PTHR24252:SF11">
    <property type="entry name" value="ATRIAL NATRIURETIC PEPTIDE-CONVERTING ENZYME ISOFORM X1"/>
    <property type="match status" value="1"/>
</dbReference>
<feature type="domain" description="Peptidase S1" evidence="3">
    <location>
        <begin position="147"/>
        <end position="385"/>
    </location>
</feature>
<dbReference type="AlphaFoldDB" id="A0A8S3ZU49"/>
<reference evidence="4" key="1">
    <citation type="submission" date="2021-04" db="EMBL/GenBank/DDBJ databases">
        <authorList>
            <consortium name="Molecular Ecology Group"/>
        </authorList>
    </citation>
    <scope>NUCLEOTIDE SEQUENCE</scope>
</reference>
<comment type="caution">
    <text evidence="4">The sequence shown here is derived from an EMBL/GenBank/DDBJ whole genome shotgun (WGS) entry which is preliminary data.</text>
</comment>
<keyword evidence="1" id="KW-1015">Disulfide bond</keyword>
<dbReference type="FunFam" id="2.40.10.10:FF:000068">
    <property type="entry name" value="transmembrane protease serine 2"/>
    <property type="match status" value="1"/>
</dbReference>
<dbReference type="Pfam" id="PF00089">
    <property type="entry name" value="Trypsin"/>
    <property type="match status" value="1"/>
</dbReference>
<evidence type="ECO:0000256" key="2">
    <source>
        <dbReference type="SAM" id="SignalP"/>
    </source>
</evidence>
<proteinExistence type="predicted"/>
<dbReference type="Proteomes" id="UP000678393">
    <property type="component" value="Unassembled WGS sequence"/>
</dbReference>
<evidence type="ECO:0000313" key="5">
    <source>
        <dbReference type="Proteomes" id="UP000678393"/>
    </source>
</evidence>
<dbReference type="OrthoDB" id="9970815at2759"/>
<sequence length="401" mass="43570">MMMTFTFPIMKLACLLVTVVLVSTVIGRGVDKRTKEESILFMEDNPEMKRRNEAEVKTTPKVTAKPTVSSASTVTPVSNVNNKPKVVTEPKVTTETDSTAEPNVKTTRKLTLNGRHICGQRPAIRSKRHAPNRPSDIAKNPDGVDKVLGGIITAPGDVPWHVSIYSDTTYLCGGALLSQHWIVTTTNCVGSPFIGNLSVVVGDRILEADDPGEQTFNVSNVVLHQNYTVGSFAYDIALLKIELVNNSGIEFNKYVQPICLPRTGEVVYPGERLAISGLGNIFGGNTSVPPLTVLEKGEIEGISHKSCQERLPYNLIESNMECANRVPSFSPSCRDDLGEATTMQLGGSRVLIGLVTPVSGCSNLMDPVVLTKVIDFVLWIDKMTVIHGDKIDTIRLDGSSY</sequence>
<name>A0A8S3ZU49_9EUPU</name>
<dbReference type="InterPro" id="IPR009003">
    <property type="entry name" value="Peptidase_S1_PA"/>
</dbReference>
<dbReference type="SUPFAM" id="SSF50494">
    <property type="entry name" value="Trypsin-like serine proteases"/>
    <property type="match status" value="1"/>
</dbReference>
<dbReference type="GO" id="GO:0006508">
    <property type="term" value="P:proteolysis"/>
    <property type="evidence" value="ECO:0007669"/>
    <property type="project" value="InterPro"/>
</dbReference>
<keyword evidence="5" id="KW-1185">Reference proteome</keyword>
<dbReference type="InterPro" id="IPR001254">
    <property type="entry name" value="Trypsin_dom"/>
</dbReference>
<dbReference type="PANTHER" id="PTHR24252">
    <property type="entry name" value="ACROSIN-RELATED"/>
    <property type="match status" value="1"/>
</dbReference>
<dbReference type="InterPro" id="IPR043504">
    <property type="entry name" value="Peptidase_S1_PA_chymotrypsin"/>
</dbReference>
<organism evidence="4 5">
    <name type="scientific">Candidula unifasciata</name>
    <dbReference type="NCBI Taxonomy" id="100452"/>
    <lineage>
        <taxon>Eukaryota</taxon>
        <taxon>Metazoa</taxon>
        <taxon>Spiralia</taxon>
        <taxon>Lophotrochozoa</taxon>
        <taxon>Mollusca</taxon>
        <taxon>Gastropoda</taxon>
        <taxon>Heterobranchia</taxon>
        <taxon>Euthyneura</taxon>
        <taxon>Panpulmonata</taxon>
        <taxon>Eupulmonata</taxon>
        <taxon>Stylommatophora</taxon>
        <taxon>Helicina</taxon>
        <taxon>Helicoidea</taxon>
        <taxon>Geomitridae</taxon>
        <taxon>Candidula</taxon>
    </lineage>
</organism>
<dbReference type="CDD" id="cd00190">
    <property type="entry name" value="Tryp_SPc"/>
    <property type="match status" value="1"/>
</dbReference>
<dbReference type="GO" id="GO:0004252">
    <property type="term" value="F:serine-type endopeptidase activity"/>
    <property type="evidence" value="ECO:0007669"/>
    <property type="project" value="InterPro"/>
</dbReference>
<dbReference type="SMART" id="SM00020">
    <property type="entry name" value="Tryp_SPc"/>
    <property type="match status" value="1"/>
</dbReference>
<dbReference type="Gene3D" id="2.40.10.10">
    <property type="entry name" value="Trypsin-like serine proteases"/>
    <property type="match status" value="1"/>
</dbReference>
<feature type="chain" id="PRO_5035897827" description="Peptidase S1 domain-containing protein" evidence="2">
    <location>
        <begin position="28"/>
        <end position="401"/>
    </location>
</feature>
<evidence type="ECO:0000256" key="1">
    <source>
        <dbReference type="ARBA" id="ARBA00023157"/>
    </source>
</evidence>
<protein>
    <recommendedName>
        <fullName evidence="3">Peptidase S1 domain-containing protein</fullName>
    </recommendedName>
</protein>
<keyword evidence="2" id="KW-0732">Signal</keyword>
<evidence type="ECO:0000313" key="4">
    <source>
        <dbReference type="EMBL" id="CAG5131292.1"/>
    </source>
</evidence>
<gene>
    <name evidence="4" type="ORF">CUNI_LOCUS16850</name>
</gene>
<accession>A0A8S3ZU49</accession>
<dbReference type="EMBL" id="CAJHNH020004558">
    <property type="protein sequence ID" value="CAG5131292.1"/>
    <property type="molecule type" value="Genomic_DNA"/>
</dbReference>
<evidence type="ECO:0000259" key="3">
    <source>
        <dbReference type="PROSITE" id="PS50240"/>
    </source>
</evidence>